<protein>
    <submittedName>
        <fullName evidence="2">Uncharacterized protein</fullName>
    </submittedName>
</protein>
<sequence>MSSPGFEPRPYGTAVSVANHSTGWRCERKDGVSAVGSPVVRASDSRPEGLGSVPPNTLRVHTEYVLVKSVDPKVLWAETTSAGDWRIFPSSPVP</sequence>
<evidence type="ECO:0000313" key="3">
    <source>
        <dbReference type="Proteomes" id="UP000887159"/>
    </source>
</evidence>
<keyword evidence="3" id="KW-1185">Reference proteome</keyword>
<dbReference type="AlphaFoldDB" id="A0A8X6W4N3"/>
<reference evidence="2" key="1">
    <citation type="submission" date="2020-08" db="EMBL/GenBank/DDBJ databases">
        <title>Multicomponent nature underlies the extraordinary mechanical properties of spider dragline silk.</title>
        <authorList>
            <person name="Kono N."/>
            <person name="Nakamura H."/>
            <person name="Mori M."/>
            <person name="Yoshida Y."/>
            <person name="Ohtoshi R."/>
            <person name="Malay A.D."/>
            <person name="Moran D.A.P."/>
            <person name="Tomita M."/>
            <person name="Numata K."/>
            <person name="Arakawa K."/>
        </authorList>
    </citation>
    <scope>NUCLEOTIDE SEQUENCE</scope>
</reference>
<feature type="region of interest" description="Disordered" evidence="1">
    <location>
        <begin position="33"/>
        <end position="55"/>
    </location>
</feature>
<proteinExistence type="predicted"/>
<name>A0A8X6W4N3_TRICX</name>
<evidence type="ECO:0000313" key="2">
    <source>
        <dbReference type="EMBL" id="GFY28138.1"/>
    </source>
</evidence>
<gene>
    <name evidence="2" type="ORF">TNCV_4394721</name>
</gene>
<dbReference type="Proteomes" id="UP000887159">
    <property type="component" value="Unassembled WGS sequence"/>
</dbReference>
<comment type="caution">
    <text evidence="2">The sequence shown here is derived from an EMBL/GenBank/DDBJ whole genome shotgun (WGS) entry which is preliminary data.</text>
</comment>
<evidence type="ECO:0000256" key="1">
    <source>
        <dbReference type="SAM" id="MobiDB-lite"/>
    </source>
</evidence>
<organism evidence="2 3">
    <name type="scientific">Trichonephila clavipes</name>
    <name type="common">Golden silk orbweaver</name>
    <name type="synonym">Nephila clavipes</name>
    <dbReference type="NCBI Taxonomy" id="2585209"/>
    <lineage>
        <taxon>Eukaryota</taxon>
        <taxon>Metazoa</taxon>
        <taxon>Ecdysozoa</taxon>
        <taxon>Arthropoda</taxon>
        <taxon>Chelicerata</taxon>
        <taxon>Arachnida</taxon>
        <taxon>Araneae</taxon>
        <taxon>Araneomorphae</taxon>
        <taxon>Entelegynae</taxon>
        <taxon>Araneoidea</taxon>
        <taxon>Nephilidae</taxon>
        <taxon>Trichonephila</taxon>
    </lineage>
</organism>
<accession>A0A8X6W4N3</accession>
<dbReference type="EMBL" id="BMAU01021383">
    <property type="protein sequence ID" value="GFY28138.1"/>
    <property type="molecule type" value="Genomic_DNA"/>
</dbReference>